<protein>
    <submittedName>
        <fullName evidence="4">Putative peptidoglycan binding domain-containing protein</fullName>
    </submittedName>
</protein>
<keyword evidence="2" id="KW-0472">Membrane</keyword>
<feature type="region of interest" description="Disordered" evidence="1">
    <location>
        <begin position="1"/>
        <end position="119"/>
    </location>
</feature>
<keyword evidence="2" id="KW-1133">Transmembrane helix</keyword>
<evidence type="ECO:0000313" key="5">
    <source>
        <dbReference type="Proteomes" id="UP000192917"/>
    </source>
</evidence>
<dbReference type="Proteomes" id="UP000192917">
    <property type="component" value="Unassembled WGS sequence"/>
</dbReference>
<sequence length="406" mass="40415">MRCDGIGSSDGRNGGADGPRLDWGAEWTSSLEGRRRPGGRQDGGARPDGVSDAEGFEGFEALAASAGRAVPEGRSANRQKQGSDAPAGSGAAARQRRPGGVRAEGRDRGRSSRPRRLPEALSGPALAAAVLLAAAGLGAALLSQFSGGAEPPPAAVASAGASPHGNAAATPVRRDPAERSPAPSEPAAPPPQAADAVPAPETPAVAGEPVVRAVPPGEIAGPAAPPPSIRSGGPTSAAAQADPRPTRTVTARAAAKLDNAADRAPLHAAAPDAQASPLAGRTMAHGPAPAPRPSRTARAPAAQAPSDLVAKVQRGLLQNGINPGPVNGVADALTRAAVVAFQRRVGAVPDGIIDGTLLSRLEAARPSSTQLSQLVIRTTTTHWASGDAPGDRHRPAASGRPAVPSR</sequence>
<feature type="compositionally biased region" description="Pro residues" evidence="1">
    <location>
        <begin position="183"/>
        <end position="192"/>
    </location>
</feature>
<reference evidence="4 5" key="1">
    <citation type="submission" date="2017-04" db="EMBL/GenBank/DDBJ databases">
        <authorList>
            <person name="Afonso C.L."/>
            <person name="Miller P.J."/>
            <person name="Scott M.A."/>
            <person name="Spackman E."/>
            <person name="Goraichik I."/>
            <person name="Dimitrov K.M."/>
            <person name="Suarez D.L."/>
            <person name="Swayne D.E."/>
        </authorList>
    </citation>
    <scope>NUCLEOTIDE SEQUENCE [LARGE SCALE GENOMIC DNA]</scope>
    <source>
        <strain evidence="4 5">USBA 355</strain>
    </source>
</reference>
<proteinExistence type="predicted"/>
<feature type="region of interest" description="Disordered" evidence="1">
    <location>
        <begin position="382"/>
        <end position="406"/>
    </location>
</feature>
<gene>
    <name evidence="4" type="ORF">SAMN05428998_107101</name>
</gene>
<dbReference type="STRING" id="560819.SAMN05428998_107101"/>
<evidence type="ECO:0000256" key="2">
    <source>
        <dbReference type="SAM" id="Phobius"/>
    </source>
</evidence>
<evidence type="ECO:0000256" key="1">
    <source>
        <dbReference type="SAM" id="MobiDB-lite"/>
    </source>
</evidence>
<feature type="compositionally biased region" description="Low complexity" evidence="1">
    <location>
        <begin position="56"/>
        <end position="67"/>
    </location>
</feature>
<dbReference type="InterPro" id="IPR002477">
    <property type="entry name" value="Peptidoglycan-bd-like"/>
</dbReference>
<name>A0A1Y6BU41_9PROT</name>
<organism evidence="4 5">
    <name type="scientific">Tistlia consotensis USBA 355</name>
    <dbReference type="NCBI Taxonomy" id="560819"/>
    <lineage>
        <taxon>Bacteria</taxon>
        <taxon>Pseudomonadati</taxon>
        <taxon>Pseudomonadota</taxon>
        <taxon>Alphaproteobacteria</taxon>
        <taxon>Rhodospirillales</taxon>
        <taxon>Rhodovibrionaceae</taxon>
        <taxon>Tistlia</taxon>
    </lineage>
</organism>
<keyword evidence="2" id="KW-0812">Transmembrane</keyword>
<dbReference type="InterPro" id="IPR036365">
    <property type="entry name" value="PGBD-like_sf"/>
</dbReference>
<feature type="compositionally biased region" description="Low complexity" evidence="1">
    <location>
        <begin position="241"/>
        <end position="258"/>
    </location>
</feature>
<feature type="compositionally biased region" description="Low complexity" evidence="1">
    <location>
        <begin position="82"/>
        <end position="93"/>
    </location>
</feature>
<dbReference type="SUPFAM" id="SSF47090">
    <property type="entry name" value="PGBD-like"/>
    <property type="match status" value="1"/>
</dbReference>
<feature type="region of interest" description="Disordered" evidence="1">
    <location>
        <begin position="144"/>
        <end position="305"/>
    </location>
</feature>
<feature type="compositionally biased region" description="Low complexity" evidence="1">
    <location>
        <begin position="144"/>
        <end position="163"/>
    </location>
</feature>
<dbReference type="AlphaFoldDB" id="A0A1Y6BU41"/>
<dbReference type="InterPro" id="IPR036366">
    <property type="entry name" value="PGBDSf"/>
</dbReference>
<dbReference type="Gene3D" id="1.10.101.10">
    <property type="entry name" value="PGBD-like superfamily/PGBD"/>
    <property type="match status" value="1"/>
</dbReference>
<feature type="transmembrane region" description="Helical" evidence="2">
    <location>
        <begin position="120"/>
        <end position="142"/>
    </location>
</feature>
<accession>A0A1Y6BU41</accession>
<feature type="compositionally biased region" description="Low complexity" evidence="1">
    <location>
        <begin position="293"/>
        <end position="305"/>
    </location>
</feature>
<dbReference type="Pfam" id="PF01471">
    <property type="entry name" value="PG_binding_1"/>
    <property type="match status" value="1"/>
</dbReference>
<dbReference type="EMBL" id="FWZX01000007">
    <property type="protein sequence ID" value="SMF21442.1"/>
    <property type="molecule type" value="Genomic_DNA"/>
</dbReference>
<feature type="compositionally biased region" description="Low complexity" evidence="1">
    <location>
        <begin position="266"/>
        <end position="279"/>
    </location>
</feature>
<feature type="compositionally biased region" description="Low complexity" evidence="1">
    <location>
        <begin position="213"/>
        <end position="222"/>
    </location>
</feature>
<evidence type="ECO:0000313" key="4">
    <source>
        <dbReference type="EMBL" id="SMF21442.1"/>
    </source>
</evidence>
<keyword evidence="5" id="KW-1185">Reference proteome</keyword>
<feature type="domain" description="Peptidoglycan binding-like" evidence="3">
    <location>
        <begin position="307"/>
        <end position="361"/>
    </location>
</feature>
<evidence type="ECO:0000259" key="3">
    <source>
        <dbReference type="Pfam" id="PF01471"/>
    </source>
</evidence>